<dbReference type="PRINTS" id="PR00449">
    <property type="entry name" value="RASTRNSFRMNG"/>
</dbReference>
<dbReference type="GO" id="GO:0003924">
    <property type="term" value="F:GTPase activity"/>
    <property type="evidence" value="ECO:0007669"/>
    <property type="project" value="TreeGrafter"/>
</dbReference>
<dbReference type="SUPFAM" id="SSF52540">
    <property type="entry name" value="P-loop containing nucleoside triphosphate hydrolases"/>
    <property type="match status" value="1"/>
</dbReference>
<reference evidence="5" key="1">
    <citation type="journal article" date="2020" name="mSystems">
        <title>Genome- and Community-Level Interaction Insights into Carbon Utilization and Element Cycling Functions of Hydrothermarchaeota in Hydrothermal Sediment.</title>
        <authorList>
            <person name="Zhou Z."/>
            <person name="Liu Y."/>
            <person name="Xu W."/>
            <person name="Pan J."/>
            <person name="Luo Z.H."/>
            <person name="Li M."/>
        </authorList>
    </citation>
    <scope>NUCLEOTIDE SEQUENCE [LARGE SCALE GENOMIC DNA]</scope>
    <source>
        <strain evidence="5">SpSt-116</strain>
    </source>
</reference>
<keyword evidence="2" id="KW-0547">Nucleotide-binding</keyword>
<dbReference type="EMBL" id="DSAY01000005">
    <property type="protein sequence ID" value="HDP14194.1"/>
    <property type="molecule type" value="Genomic_DNA"/>
</dbReference>
<comment type="caution">
    <text evidence="5">The sequence shown here is derived from an EMBL/GenBank/DDBJ whole genome shotgun (WGS) entry which is preliminary data.</text>
</comment>
<keyword evidence="4" id="KW-0342">GTP-binding</keyword>
<dbReference type="AlphaFoldDB" id="A0A7C1CE93"/>
<dbReference type="InterPro" id="IPR004130">
    <property type="entry name" value="Gpn"/>
</dbReference>
<comment type="similarity">
    <text evidence="1">Belongs to the GPN-loop GTPase family.</text>
</comment>
<sequence length="272" mass="31319">MKKDYSPRVESMQHLLVFIIGPAGSGKSTFTSSFKDWLLSQNVPVSTINMDPAVESLEYDPDIDIREFVFVRDVLEKYDLGPNGAIIASLDLAVEYLDKVTDQVNELPEGYVLVDTPGQMEIFAYRQSGRYIIKELCPVDRKCSAVFLIDATICMEPYDFLSQIFLSSSVYYRFRVPLLALINKIDLLDQKEREKIAKWVSEKDVLENALEGIESVDKDFTRKIARMLSEYMEIVPFIPVSSKLSENFEEVYYYLHQIYSGGEDFEKEELEE</sequence>
<proteinExistence type="inferred from homology"/>
<dbReference type="Gene3D" id="3.40.50.300">
    <property type="entry name" value="P-loop containing nucleotide triphosphate hydrolases"/>
    <property type="match status" value="1"/>
</dbReference>
<dbReference type="Pfam" id="PF03029">
    <property type="entry name" value="ATP_bind_1"/>
    <property type="match status" value="1"/>
</dbReference>
<evidence type="ECO:0000313" key="5">
    <source>
        <dbReference type="EMBL" id="HDP14194.1"/>
    </source>
</evidence>
<evidence type="ECO:0000256" key="2">
    <source>
        <dbReference type="ARBA" id="ARBA00022741"/>
    </source>
</evidence>
<dbReference type="PANTHER" id="PTHR21231">
    <property type="entry name" value="XPA-BINDING PROTEIN 1-RELATED"/>
    <property type="match status" value="1"/>
</dbReference>
<dbReference type="GO" id="GO:0005525">
    <property type="term" value="F:GTP binding"/>
    <property type="evidence" value="ECO:0007669"/>
    <property type="project" value="UniProtKB-KW"/>
</dbReference>
<dbReference type="NCBIfam" id="NF010340">
    <property type="entry name" value="PRK13768.1-2"/>
    <property type="match status" value="1"/>
</dbReference>
<dbReference type="InterPro" id="IPR027417">
    <property type="entry name" value="P-loop_NTPase"/>
</dbReference>
<dbReference type="PANTHER" id="PTHR21231:SF8">
    <property type="entry name" value="GPN-LOOP GTPASE 1"/>
    <property type="match status" value="1"/>
</dbReference>
<protein>
    <submittedName>
        <fullName evidence="5">GTPase</fullName>
    </submittedName>
</protein>
<evidence type="ECO:0000256" key="3">
    <source>
        <dbReference type="ARBA" id="ARBA00022801"/>
    </source>
</evidence>
<organism evidence="5">
    <name type="scientific">Thermofilum adornatum</name>
    <dbReference type="NCBI Taxonomy" id="1365176"/>
    <lineage>
        <taxon>Archaea</taxon>
        <taxon>Thermoproteota</taxon>
        <taxon>Thermoprotei</taxon>
        <taxon>Thermofilales</taxon>
        <taxon>Thermofilaceae</taxon>
        <taxon>Thermofilum</taxon>
    </lineage>
</organism>
<evidence type="ECO:0000256" key="1">
    <source>
        <dbReference type="ARBA" id="ARBA00005290"/>
    </source>
</evidence>
<gene>
    <name evidence="5" type="ORF">ENN26_00245</name>
</gene>
<name>A0A7C1CE93_9CREN</name>
<accession>A0A7C1CE93</accession>
<keyword evidence="3" id="KW-0378">Hydrolase</keyword>
<evidence type="ECO:0000256" key="4">
    <source>
        <dbReference type="ARBA" id="ARBA00023134"/>
    </source>
</evidence>